<keyword evidence="1" id="KW-1133">Transmembrane helix</keyword>
<dbReference type="Proteomes" id="UP001521150">
    <property type="component" value="Unassembled WGS sequence"/>
</dbReference>
<evidence type="ECO:0000313" key="4">
    <source>
        <dbReference type="Proteomes" id="UP001521150"/>
    </source>
</evidence>
<protein>
    <recommendedName>
        <fullName evidence="5">Secreted protein</fullName>
    </recommendedName>
</protein>
<feature type="transmembrane region" description="Helical" evidence="1">
    <location>
        <begin position="6"/>
        <end position="29"/>
    </location>
</feature>
<dbReference type="RefSeq" id="WP_233728498.1">
    <property type="nucleotide sequence ID" value="NZ_JAJVCN010000002.1"/>
</dbReference>
<evidence type="ECO:0000256" key="1">
    <source>
        <dbReference type="SAM" id="Phobius"/>
    </source>
</evidence>
<keyword evidence="4" id="KW-1185">Reference proteome</keyword>
<evidence type="ECO:0000313" key="3">
    <source>
        <dbReference type="EMBL" id="MCE7007110.1"/>
    </source>
</evidence>
<accession>A0ABS8ZMS4</accession>
<organism evidence="2 4">
    <name type="scientific">Kibdelosporangium philippinense</name>
    <dbReference type="NCBI Taxonomy" id="211113"/>
    <lineage>
        <taxon>Bacteria</taxon>
        <taxon>Bacillati</taxon>
        <taxon>Actinomycetota</taxon>
        <taxon>Actinomycetes</taxon>
        <taxon>Pseudonocardiales</taxon>
        <taxon>Pseudonocardiaceae</taxon>
        <taxon>Kibdelosporangium</taxon>
    </lineage>
</organism>
<dbReference type="EMBL" id="JAJVCN010000002">
    <property type="protein sequence ID" value="MCE7007107.1"/>
    <property type="molecule type" value="Genomic_DNA"/>
</dbReference>
<keyword evidence="1" id="KW-0812">Transmembrane</keyword>
<name>A0ABS8ZMS4_9PSEU</name>
<reference evidence="2 4" key="1">
    <citation type="submission" date="2021-12" db="EMBL/GenBank/DDBJ databases">
        <title>Genome sequence of Kibdelosporangium philippinense ATCC 49844.</title>
        <authorList>
            <person name="Fedorov E.A."/>
            <person name="Omeragic M."/>
            <person name="Shalygina K.F."/>
            <person name="Maclea K.S."/>
        </authorList>
    </citation>
    <scope>NUCLEOTIDE SEQUENCE [LARGE SCALE GENOMIC DNA]</scope>
    <source>
        <strain evidence="2 4">ATCC 49844</strain>
    </source>
</reference>
<proteinExistence type="predicted"/>
<gene>
    <name evidence="2" type="ORF">LWC34_30400</name>
    <name evidence="3" type="ORF">LWC34_30420</name>
</gene>
<keyword evidence="1" id="KW-0472">Membrane</keyword>
<comment type="caution">
    <text evidence="2">The sequence shown here is derived from an EMBL/GenBank/DDBJ whole genome shotgun (WGS) entry which is preliminary data.</text>
</comment>
<sequence>MAVDLIAYAVTVVFVPAIGAGQAPCAWWTDPMRVFYRRMWLAEHWPPHRHQVHRFPVARAEAWTQSEAAENTHSQPRILIPGPLVACVEVTFPQLPGEALLFPPT</sequence>
<dbReference type="EMBL" id="JAJVCN010000002">
    <property type="protein sequence ID" value="MCE7007110.1"/>
    <property type="molecule type" value="Genomic_DNA"/>
</dbReference>
<evidence type="ECO:0000313" key="2">
    <source>
        <dbReference type="EMBL" id="MCE7007107.1"/>
    </source>
</evidence>
<evidence type="ECO:0008006" key="5">
    <source>
        <dbReference type="Google" id="ProtNLM"/>
    </source>
</evidence>